<dbReference type="InterPro" id="IPR050129">
    <property type="entry name" value="Zn_alcohol_dh"/>
</dbReference>
<dbReference type="EMBL" id="WTPX01000147">
    <property type="protein sequence ID" value="NNJ27384.1"/>
    <property type="molecule type" value="Genomic_DNA"/>
</dbReference>
<keyword evidence="7" id="KW-1185">Reference proteome</keyword>
<evidence type="ECO:0000256" key="2">
    <source>
        <dbReference type="ARBA" id="ARBA00022833"/>
    </source>
</evidence>
<dbReference type="CDD" id="cd08236">
    <property type="entry name" value="sugar_DH"/>
    <property type="match status" value="1"/>
</dbReference>
<keyword evidence="3 6" id="KW-0560">Oxidoreductase</keyword>
<dbReference type="EC" id="1.1.1.14" evidence="6"/>
<dbReference type="InterPro" id="IPR013149">
    <property type="entry name" value="ADH-like_C"/>
</dbReference>
<proteinExistence type="inferred from homology"/>
<reference evidence="6 7" key="1">
    <citation type="journal article" date="2020" name="Syst. Appl. Microbiol.">
        <title>Alienimonas chondri sp. nov., a novel planctomycete isolated from the biofilm of the red alga Chondrus crispus.</title>
        <authorList>
            <person name="Vitorino I."/>
            <person name="Albuquerque L."/>
            <person name="Wiegand S."/>
            <person name="Kallscheuer N."/>
            <person name="da Costa M.S."/>
            <person name="Lobo-da-Cunha A."/>
            <person name="Jogler C."/>
            <person name="Lage O.M."/>
        </authorList>
    </citation>
    <scope>NUCLEOTIDE SEQUENCE [LARGE SCALE GENOMIC DNA]</scope>
    <source>
        <strain evidence="6 7">LzC2</strain>
    </source>
</reference>
<dbReference type="SMART" id="SM00829">
    <property type="entry name" value="PKS_ER"/>
    <property type="match status" value="1"/>
</dbReference>
<organism evidence="6 7">
    <name type="scientific">Alienimonas chondri</name>
    <dbReference type="NCBI Taxonomy" id="2681879"/>
    <lineage>
        <taxon>Bacteria</taxon>
        <taxon>Pseudomonadati</taxon>
        <taxon>Planctomycetota</taxon>
        <taxon>Planctomycetia</taxon>
        <taxon>Planctomycetales</taxon>
        <taxon>Planctomycetaceae</taxon>
        <taxon>Alienimonas</taxon>
    </lineage>
</organism>
<dbReference type="PROSITE" id="PS00059">
    <property type="entry name" value="ADH_ZINC"/>
    <property type="match status" value="1"/>
</dbReference>
<keyword evidence="1 4" id="KW-0479">Metal-binding</keyword>
<comment type="caution">
    <text evidence="6">The sequence shown here is derived from an EMBL/GenBank/DDBJ whole genome shotgun (WGS) entry which is preliminary data.</text>
</comment>
<dbReference type="InterPro" id="IPR036291">
    <property type="entry name" value="NAD(P)-bd_dom_sf"/>
</dbReference>
<dbReference type="Pfam" id="PF00107">
    <property type="entry name" value="ADH_zinc_N"/>
    <property type="match status" value="1"/>
</dbReference>
<evidence type="ECO:0000313" key="6">
    <source>
        <dbReference type="EMBL" id="NNJ27384.1"/>
    </source>
</evidence>
<feature type="domain" description="Enoyl reductase (ER)" evidence="5">
    <location>
        <begin position="7"/>
        <end position="341"/>
    </location>
</feature>
<name>A0ABX1VGX4_9PLAN</name>
<dbReference type="SUPFAM" id="SSF51735">
    <property type="entry name" value="NAD(P)-binding Rossmann-fold domains"/>
    <property type="match status" value="1"/>
</dbReference>
<evidence type="ECO:0000313" key="7">
    <source>
        <dbReference type="Proteomes" id="UP000609651"/>
    </source>
</evidence>
<dbReference type="InterPro" id="IPR013154">
    <property type="entry name" value="ADH-like_N"/>
</dbReference>
<gene>
    <name evidence="6" type="primary">gutB</name>
    <name evidence="6" type="ORF">LzC2_34860</name>
</gene>
<evidence type="ECO:0000259" key="5">
    <source>
        <dbReference type="SMART" id="SM00829"/>
    </source>
</evidence>
<dbReference type="SUPFAM" id="SSF50129">
    <property type="entry name" value="GroES-like"/>
    <property type="match status" value="1"/>
</dbReference>
<dbReference type="InterPro" id="IPR020843">
    <property type="entry name" value="ER"/>
</dbReference>
<keyword evidence="2 4" id="KW-0862">Zinc</keyword>
<comment type="cofactor">
    <cofactor evidence="4">
        <name>Zn(2+)</name>
        <dbReference type="ChEBI" id="CHEBI:29105"/>
    </cofactor>
</comment>
<accession>A0ABX1VGX4</accession>
<evidence type="ECO:0000256" key="1">
    <source>
        <dbReference type="ARBA" id="ARBA00022723"/>
    </source>
</evidence>
<dbReference type="GO" id="GO:0003939">
    <property type="term" value="F:L-iditol 2-dehydrogenase (NAD+) activity"/>
    <property type="evidence" value="ECO:0007669"/>
    <property type="project" value="UniProtKB-EC"/>
</dbReference>
<evidence type="ECO:0000256" key="3">
    <source>
        <dbReference type="ARBA" id="ARBA00023002"/>
    </source>
</evidence>
<comment type="similarity">
    <text evidence="4">Belongs to the zinc-containing alcohol dehydrogenase family.</text>
</comment>
<dbReference type="RefSeq" id="WP_171189290.1">
    <property type="nucleotide sequence ID" value="NZ_WTPX01000147.1"/>
</dbReference>
<dbReference type="InterPro" id="IPR002328">
    <property type="entry name" value="ADH_Zn_CS"/>
</dbReference>
<dbReference type="Gene3D" id="3.90.180.10">
    <property type="entry name" value="Medium-chain alcohol dehydrogenases, catalytic domain"/>
    <property type="match status" value="1"/>
</dbReference>
<dbReference type="Pfam" id="PF08240">
    <property type="entry name" value="ADH_N"/>
    <property type="match status" value="1"/>
</dbReference>
<evidence type="ECO:0000256" key="4">
    <source>
        <dbReference type="RuleBase" id="RU361277"/>
    </source>
</evidence>
<dbReference type="PANTHER" id="PTHR43401">
    <property type="entry name" value="L-THREONINE 3-DEHYDROGENASE"/>
    <property type="match status" value="1"/>
</dbReference>
<dbReference type="InterPro" id="IPR011032">
    <property type="entry name" value="GroES-like_sf"/>
</dbReference>
<dbReference type="PANTHER" id="PTHR43401:SF2">
    <property type="entry name" value="L-THREONINE 3-DEHYDROGENASE"/>
    <property type="match status" value="1"/>
</dbReference>
<sequence length="347" mass="36190">MKALLLSDLKHLEVTDFDRPTIGPRDLLVQVRACGICGSDVHGYDGGSGRRIPPLVMGHEAAGVVAEVGSEVTGFTPGDAVTFDSTVSCGTCHFCRKGQINLCENRQVLGVSCGDYRRHGAFAEYVSVPEHVSYKLPEGLPFEHAAMIEAVSVAVHAVARTPIQLGDTAVVVGCGMIGLLTIQAAKLAGCTRIIAVDLDATRLDRAKALGATVTLKGNEVDVPAEVRALTEGRGADVAFEVVGAPPTVTTAIESVRKGGAITLVGNLAPKVEFPLQSVVTRELSLFGTCASSGEYPACIDLLASGAIQVADLITATAPLEQGADWFARLYDGEPGAMKVILDPTLSP</sequence>
<dbReference type="Gene3D" id="3.40.50.720">
    <property type="entry name" value="NAD(P)-binding Rossmann-like Domain"/>
    <property type="match status" value="1"/>
</dbReference>
<protein>
    <submittedName>
        <fullName evidence="6">Sorbitol dehydrogenase</fullName>
        <ecNumber evidence="6">1.1.1.14</ecNumber>
    </submittedName>
</protein>
<dbReference type="Proteomes" id="UP000609651">
    <property type="component" value="Unassembled WGS sequence"/>
</dbReference>